<dbReference type="EMBL" id="BLAY01000402">
    <property type="protein sequence ID" value="GET44539.1"/>
    <property type="molecule type" value="Genomic_DNA"/>
</dbReference>
<accession>A0AAV3XPQ8</accession>
<protein>
    <submittedName>
        <fullName evidence="2">Uncharacterized protein</fullName>
    </submittedName>
</protein>
<sequence length="281" mass="32068">MTRTTRTRPTNSTRSPQHNQADGGESPFSFSADQELPDGLRRVGNTPFYNTPPQIETNECGQIHPSLSYFCDIDLQAPTSFAEPKYEISINGCSVCVTMTQNYSATETVSQTYCYLLPACRRSPEPPPEPPPSSSDYLIDWPSIPSLPRLPQRDPSQRYRIVFEIRCNTTMHYVGGGRNFDDYFGECRPDQNSNTRISTITLETQGIGELKQITTTYPRTEPVYDLDAYSVAGEQIIVGVFYTGIVWINNRQVFWEHHIITKYYSCNDGVYVREYEEQEDM</sequence>
<gene>
    <name evidence="2" type="ORF">MiSe_93690</name>
</gene>
<evidence type="ECO:0000256" key="1">
    <source>
        <dbReference type="SAM" id="MobiDB-lite"/>
    </source>
</evidence>
<proteinExistence type="predicted"/>
<comment type="caution">
    <text evidence="2">The sequence shown here is derived from an EMBL/GenBank/DDBJ whole genome shotgun (WGS) entry which is preliminary data.</text>
</comment>
<dbReference type="RefSeq" id="WP_226594689.1">
    <property type="nucleotide sequence ID" value="NZ_BLAY01000402.1"/>
</dbReference>
<name>A0AAV3XPQ8_9CYAN</name>
<dbReference type="AlphaFoldDB" id="A0AAV3XPQ8"/>
<feature type="compositionally biased region" description="Low complexity" evidence="1">
    <location>
        <begin position="1"/>
        <end position="16"/>
    </location>
</feature>
<evidence type="ECO:0000313" key="2">
    <source>
        <dbReference type="EMBL" id="GET44539.1"/>
    </source>
</evidence>
<evidence type="ECO:0000313" key="3">
    <source>
        <dbReference type="Proteomes" id="UP001050975"/>
    </source>
</evidence>
<keyword evidence="3" id="KW-1185">Reference proteome</keyword>
<reference evidence="2" key="1">
    <citation type="submission" date="2019-10" db="EMBL/GenBank/DDBJ databases">
        <title>Draft genome sequece of Microseira wollei NIES-4236.</title>
        <authorList>
            <person name="Yamaguchi H."/>
            <person name="Suzuki S."/>
            <person name="Kawachi M."/>
        </authorList>
    </citation>
    <scope>NUCLEOTIDE SEQUENCE</scope>
    <source>
        <strain evidence="2">NIES-4236</strain>
    </source>
</reference>
<feature type="region of interest" description="Disordered" evidence="1">
    <location>
        <begin position="1"/>
        <end position="55"/>
    </location>
</feature>
<organism evidence="2 3">
    <name type="scientific">Microseira wollei NIES-4236</name>
    <dbReference type="NCBI Taxonomy" id="2530354"/>
    <lineage>
        <taxon>Bacteria</taxon>
        <taxon>Bacillati</taxon>
        <taxon>Cyanobacteriota</taxon>
        <taxon>Cyanophyceae</taxon>
        <taxon>Oscillatoriophycideae</taxon>
        <taxon>Aerosakkonematales</taxon>
        <taxon>Aerosakkonemataceae</taxon>
        <taxon>Microseira</taxon>
    </lineage>
</organism>
<dbReference type="Proteomes" id="UP001050975">
    <property type="component" value="Unassembled WGS sequence"/>
</dbReference>